<dbReference type="GO" id="GO:0005886">
    <property type="term" value="C:plasma membrane"/>
    <property type="evidence" value="ECO:0007669"/>
    <property type="project" value="UniProtKB-SubCell"/>
</dbReference>
<dbReference type="EMBL" id="MUZR01000008">
    <property type="protein sequence ID" value="OOC10856.1"/>
    <property type="molecule type" value="Genomic_DNA"/>
</dbReference>
<keyword evidence="6" id="KW-0283">Flagellar rotation</keyword>
<dbReference type="AlphaFoldDB" id="A0A1V3A0L1"/>
<gene>
    <name evidence="12" type="ORF">B1A74_03235</name>
</gene>
<evidence type="ECO:0000259" key="11">
    <source>
        <dbReference type="Pfam" id="PF01618"/>
    </source>
</evidence>
<keyword evidence="5 10" id="KW-0812">Transmembrane</keyword>
<dbReference type="InterPro" id="IPR002898">
    <property type="entry name" value="MotA_ExbB_proton_chnl"/>
</dbReference>
<evidence type="ECO:0000256" key="3">
    <source>
        <dbReference type="ARBA" id="ARBA00022448"/>
    </source>
</evidence>
<dbReference type="GO" id="GO:0006935">
    <property type="term" value="P:chemotaxis"/>
    <property type="evidence" value="ECO:0007669"/>
    <property type="project" value="InterPro"/>
</dbReference>
<evidence type="ECO:0000256" key="7">
    <source>
        <dbReference type="ARBA" id="ARBA00022989"/>
    </source>
</evidence>
<comment type="subcellular location">
    <subcellularLocation>
        <location evidence="1">Cell membrane</location>
        <topology evidence="1">Multi-pass membrane protein</topology>
    </subcellularLocation>
</comment>
<keyword evidence="3" id="KW-0813">Transport</keyword>
<protein>
    <submittedName>
        <fullName evidence="12">Flagellar motor protein PomA</fullName>
    </submittedName>
</protein>
<keyword evidence="12" id="KW-0969">Cilium</keyword>
<evidence type="ECO:0000256" key="6">
    <source>
        <dbReference type="ARBA" id="ARBA00022779"/>
    </source>
</evidence>
<evidence type="ECO:0000313" key="12">
    <source>
        <dbReference type="EMBL" id="OOC10856.1"/>
    </source>
</evidence>
<name>A0A1V3A0L1_9GAMM</name>
<comment type="similarity">
    <text evidence="2">Belongs to the MotA family.</text>
</comment>
<evidence type="ECO:0000313" key="13">
    <source>
        <dbReference type="Proteomes" id="UP000189177"/>
    </source>
</evidence>
<evidence type="ECO:0000256" key="2">
    <source>
        <dbReference type="ARBA" id="ARBA00008038"/>
    </source>
</evidence>
<dbReference type="InterPro" id="IPR000540">
    <property type="entry name" value="Flag_MotA_CS"/>
</dbReference>
<evidence type="ECO:0000256" key="4">
    <source>
        <dbReference type="ARBA" id="ARBA00022475"/>
    </source>
</evidence>
<keyword evidence="13" id="KW-1185">Reference proteome</keyword>
<keyword evidence="8 10" id="KW-0472">Membrane</keyword>
<dbReference type="PANTHER" id="PTHR30433">
    <property type="entry name" value="CHEMOTAXIS PROTEIN MOTA"/>
    <property type="match status" value="1"/>
</dbReference>
<comment type="caution">
    <text evidence="12">The sequence shown here is derived from an EMBL/GenBank/DDBJ whole genome shotgun (WGS) entry which is preliminary data.</text>
</comment>
<keyword evidence="7 10" id="KW-1133">Transmembrane helix</keyword>
<evidence type="ECO:0000256" key="8">
    <source>
        <dbReference type="ARBA" id="ARBA00023136"/>
    </source>
</evidence>
<dbReference type="RefSeq" id="WP_077243744.1">
    <property type="nucleotide sequence ID" value="NZ_MUZR01000008.1"/>
</dbReference>
<keyword evidence="12" id="KW-0282">Flagellum</keyword>
<evidence type="ECO:0000256" key="9">
    <source>
        <dbReference type="SAM" id="MobiDB-lite"/>
    </source>
</evidence>
<dbReference type="OrthoDB" id="9806929at2"/>
<dbReference type="InterPro" id="IPR047055">
    <property type="entry name" value="MotA-like"/>
</dbReference>
<dbReference type="STRING" id="252474.B1A74_03235"/>
<feature type="transmembrane region" description="Helical" evidence="10">
    <location>
        <begin position="34"/>
        <end position="52"/>
    </location>
</feature>
<dbReference type="PROSITE" id="PS01307">
    <property type="entry name" value="MOTA"/>
    <property type="match status" value="1"/>
</dbReference>
<feature type="domain" description="MotA/TolQ/ExbB proton channel" evidence="11">
    <location>
        <begin position="99"/>
        <end position="211"/>
    </location>
</feature>
<reference evidence="12 13" key="1">
    <citation type="submission" date="2017-02" db="EMBL/GenBank/DDBJ databases">
        <title>Genomic diversity within the haloalkaliphilic genus Thioalkalivibrio.</title>
        <authorList>
            <person name="Ahn A.-C."/>
            <person name="Meier-Kolthoff J."/>
            <person name="Overmars L."/>
            <person name="Richter M."/>
            <person name="Woyke T."/>
            <person name="Sorokin D.Y."/>
            <person name="Muyzer G."/>
        </authorList>
    </citation>
    <scope>NUCLEOTIDE SEQUENCE [LARGE SCALE GENOMIC DNA]</scope>
    <source>
        <strain evidence="12 13">HL17</strain>
    </source>
</reference>
<feature type="transmembrane region" description="Helical" evidence="10">
    <location>
        <begin position="179"/>
        <end position="201"/>
    </location>
</feature>
<accession>A0A1V3A0L1</accession>
<feature type="compositionally biased region" description="Polar residues" evidence="9">
    <location>
        <begin position="260"/>
        <end position="269"/>
    </location>
</feature>
<dbReference type="GO" id="GO:0071978">
    <property type="term" value="P:bacterial-type flagellum-dependent swarming motility"/>
    <property type="evidence" value="ECO:0007669"/>
    <property type="project" value="InterPro"/>
</dbReference>
<keyword evidence="12" id="KW-0966">Cell projection</keyword>
<feature type="compositionally biased region" description="Basic and acidic residues" evidence="9">
    <location>
        <begin position="248"/>
        <end position="258"/>
    </location>
</feature>
<evidence type="ECO:0000256" key="1">
    <source>
        <dbReference type="ARBA" id="ARBA00004651"/>
    </source>
</evidence>
<proteinExistence type="inferred from homology"/>
<feature type="transmembrane region" description="Helical" evidence="10">
    <location>
        <begin position="150"/>
        <end position="167"/>
    </location>
</feature>
<evidence type="ECO:0000256" key="10">
    <source>
        <dbReference type="SAM" id="Phobius"/>
    </source>
</evidence>
<organism evidence="12 13">
    <name type="scientific">Thioalkalivibrio halophilus</name>
    <dbReference type="NCBI Taxonomy" id="252474"/>
    <lineage>
        <taxon>Bacteria</taxon>
        <taxon>Pseudomonadati</taxon>
        <taxon>Pseudomonadota</taxon>
        <taxon>Gammaproteobacteria</taxon>
        <taxon>Chromatiales</taxon>
        <taxon>Ectothiorhodospiraceae</taxon>
        <taxon>Thioalkalivibrio</taxon>
    </lineage>
</organism>
<feature type="region of interest" description="Disordered" evidence="9">
    <location>
        <begin position="248"/>
        <end position="269"/>
    </location>
</feature>
<sequence length="269" mass="29372">MDKATLFGVLLGLATILGAIMLSGQAADFWHTPAVLVVVGGTMAGTFIKFPFRHVMSSFRVAGKTLYEPADDPRALIERTKELAQVARKKGLLALEDEETPNEFYAKALQLSVDGFEPDRIQHVLREDLELSLERHETGQRVFRSIGEQAPAFGMIGTLVGLVQMLGNLESPEAVGPGMAVALLTTLYGAIFAQLVALPIADNLEMRARSEHITRSLIVDAVNCIHQGFNSRMIEEMLLPYLPSKQREKAAEELEKQGQAEGQPQGSSS</sequence>
<dbReference type="PANTHER" id="PTHR30433:SF2">
    <property type="entry name" value="MOTILITY PROTEIN A"/>
    <property type="match status" value="1"/>
</dbReference>
<dbReference type="Pfam" id="PF01618">
    <property type="entry name" value="MotA_ExbB"/>
    <property type="match status" value="1"/>
</dbReference>
<dbReference type="Proteomes" id="UP000189177">
    <property type="component" value="Unassembled WGS sequence"/>
</dbReference>
<keyword evidence="4" id="KW-1003">Cell membrane</keyword>
<evidence type="ECO:0000256" key="5">
    <source>
        <dbReference type="ARBA" id="ARBA00022692"/>
    </source>
</evidence>